<evidence type="ECO:0000256" key="12">
    <source>
        <dbReference type="ARBA" id="ARBA00031636"/>
    </source>
</evidence>
<evidence type="ECO:0000256" key="2">
    <source>
        <dbReference type="ARBA" id="ARBA00004651"/>
    </source>
</evidence>
<feature type="transmembrane region" description="Helical" evidence="13">
    <location>
        <begin position="133"/>
        <end position="150"/>
    </location>
</feature>
<evidence type="ECO:0000256" key="7">
    <source>
        <dbReference type="ARBA" id="ARBA00022475"/>
    </source>
</evidence>
<dbReference type="CDD" id="cd13131">
    <property type="entry name" value="MATE_NorM_like"/>
    <property type="match status" value="1"/>
</dbReference>
<feature type="transmembrane region" description="Helical" evidence="13">
    <location>
        <begin position="418"/>
        <end position="437"/>
    </location>
</feature>
<name>A0A1D8JG71_9BACL</name>
<feature type="transmembrane region" description="Helical" evidence="13">
    <location>
        <begin position="202"/>
        <end position="220"/>
    </location>
</feature>
<sequence length="449" mass="49338">MNTALISKNKSKNMVRVITPILITQIAMYMISFFDILMTGRYDTYHLAGVTIGSSFWVPVYTGLAGILMALTPIIAQHVGARNHGEVRPSVQQGLYVSVALSAIVFLIIQFAVAPILNAMPLEEPVRIVASEYLFGMSLGLLPLFGYAVLRSFFDGLGETRVSMAIILLSAPINVVLNYLLIYGRFGFPELGGAGAGYASAITYWLVFLIACATASKFGPFLSFNLFKQWGKISFKKWKEILVIGVPMGISIFVEISIFSVVTLLMANYSTAIISAHQIALNFTSLLYMIPLSISMGTTILVGQEIGAGRYLDAKKYSYLSIVVAVLFSFISIAILLLFRVQIAGLYTNDIDIIKLSIHFFIYAAFFQLSDAIQAPVQGALRGYKDVNITFIMAIVSYWVIGLPVGYAMATFTHLGPYGYWIGLITGLTVGAITLSFRLRHIQNKHLIN</sequence>
<dbReference type="EMBL" id="CP017560">
    <property type="protein sequence ID" value="AOV07696.1"/>
    <property type="molecule type" value="Genomic_DNA"/>
</dbReference>
<comment type="function">
    <text evidence="1">Multidrug efflux pump.</text>
</comment>
<dbReference type="GO" id="GO:0015297">
    <property type="term" value="F:antiporter activity"/>
    <property type="evidence" value="ECO:0007669"/>
    <property type="project" value="UniProtKB-KW"/>
</dbReference>
<dbReference type="PANTHER" id="PTHR43298:SF2">
    <property type="entry name" value="FMN_FAD EXPORTER YEEO-RELATED"/>
    <property type="match status" value="1"/>
</dbReference>
<feature type="transmembrane region" description="Helical" evidence="13">
    <location>
        <begin position="95"/>
        <end position="113"/>
    </location>
</feature>
<feature type="transmembrane region" description="Helical" evidence="13">
    <location>
        <begin position="162"/>
        <end position="182"/>
    </location>
</feature>
<feature type="transmembrane region" description="Helical" evidence="13">
    <location>
        <begin position="353"/>
        <end position="370"/>
    </location>
</feature>
<evidence type="ECO:0000256" key="3">
    <source>
        <dbReference type="ARBA" id="ARBA00010199"/>
    </source>
</evidence>
<feature type="transmembrane region" description="Helical" evidence="13">
    <location>
        <begin position="241"/>
        <end position="266"/>
    </location>
</feature>
<evidence type="ECO:0000256" key="5">
    <source>
        <dbReference type="ARBA" id="ARBA00022448"/>
    </source>
</evidence>
<proteinExistence type="inferred from homology"/>
<evidence type="ECO:0000313" key="15">
    <source>
        <dbReference type="Proteomes" id="UP000185746"/>
    </source>
</evidence>
<feature type="transmembrane region" description="Helical" evidence="13">
    <location>
        <begin position="319"/>
        <end position="341"/>
    </location>
</feature>
<dbReference type="GO" id="GO:0042910">
    <property type="term" value="F:xenobiotic transmembrane transporter activity"/>
    <property type="evidence" value="ECO:0007669"/>
    <property type="project" value="InterPro"/>
</dbReference>
<keyword evidence="5" id="KW-0813">Transport</keyword>
<dbReference type="InterPro" id="IPR048279">
    <property type="entry name" value="MdtK-like"/>
</dbReference>
<dbReference type="RefSeq" id="WP_075527833.1">
    <property type="nucleotide sequence ID" value="NZ_CP017560.1"/>
</dbReference>
<keyword evidence="7" id="KW-1003">Cell membrane</keyword>
<dbReference type="PANTHER" id="PTHR43298">
    <property type="entry name" value="MULTIDRUG RESISTANCE PROTEIN NORM-RELATED"/>
    <property type="match status" value="1"/>
</dbReference>
<evidence type="ECO:0000256" key="13">
    <source>
        <dbReference type="SAM" id="Phobius"/>
    </source>
</evidence>
<accession>A0A1D8JG71</accession>
<dbReference type="KEGG" id="surl:BI350_09230"/>
<keyword evidence="9 13" id="KW-1133">Transmembrane helix</keyword>
<feature type="transmembrane region" description="Helical" evidence="13">
    <location>
        <begin position="391"/>
        <end position="412"/>
    </location>
</feature>
<feature type="transmembrane region" description="Helical" evidence="13">
    <location>
        <begin position="56"/>
        <end position="75"/>
    </location>
</feature>
<evidence type="ECO:0000256" key="8">
    <source>
        <dbReference type="ARBA" id="ARBA00022692"/>
    </source>
</evidence>
<dbReference type="AlphaFoldDB" id="A0A1D8JG71"/>
<feature type="transmembrane region" description="Helical" evidence="13">
    <location>
        <begin position="17"/>
        <end position="36"/>
    </location>
</feature>
<comment type="subcellular location">
    <subcellularLocation>
        <location evidence="2">Cell membrane</location>
        <topology evidence="2">Multi-pass membrane protein</topology>
    </subcellularLocation>
</comment>
<dbReference type="PIRSF" id="PIRSF006603">
    <property type="entry name" value="DinF"/>
    <property type="match status" value="1"/>
</dbReference>
<comment type="similarity">
    <text evidence="3">Belongs to the multi antimicrobial extrusion (MATE) (TC 2.A.66.1) family.</text>
</comment>
<dbReference type="GO" id="GO:0005886">
    <property type="term" value="C:plasma membrane"/>
    <property type="evidence" value="ECO:0007669"/>
    <property type="project" value="UniProtKB-SubCell"/>
</dbReference>
<evidence type="ECO:0000256" key="6">
    <source>
        <dbReference type="ARBA" id="ARBA00022449"/>
    </source>
</evidence>
<dbReference type="GO" id="GO:0006811">
    <property type="term" value="P:monoatomic ion transport"/>
    <property type="evidence" value="ECO:0007669"/>
    <property type="project" value="UniProtKB-KW"/>
</dbReference>
<evidence type="ECO:0000256" key="1">
    <source>
        <dbReference type="ARBA" id="ARBA00003408"/>
    </source>
</evidence>
<keyword evidence="6" id="KW-0050">Antiport</keyword>
<keyword evidence="11 13" id="KW-0472">Membrane</keyword>
<evidence type="ECO:0000256" key="4">
    <source>
        <dbReference type="ARBA" id="ARBA00020268"/>
    </source>
</evidence>
<protein>
    <recommendedName>
        <fullName evidence="4">Probable multidrug resistance protein NorM</fullName>
    </recommendedName>
    <alternativeName>
        <fullName evidence="12">Multidrug-efflux transporter</fullName>
    </alternativeName>
</protein>
<keyword evidence="8 13" id="KW-0812">Transmembrane</keyword>
<gene>
    <name evidence="14" type="ORF">BI350_09230</name>
</gene>
<evidence type="ECO:0000313" key="14">
    <source>
        <dbReference type="EMBL" id="AOV07696.1"/>
    </source>
</evidence>
<dbReference type="NCBIfam" id="TIGR00797">
    <property type="entry name" value="matE"/>
    <property type="match status" value="1"/>
</dbReference>
<evidence type="ECO:0000256" key="11">
    <source>
        <dbReference type="ARBA" id="ARBA00023136"/>
    </source>
</evidence>
<reference evidence="14 15" key="1">
    <citation type="submission" date="2016-09" db="EMBL/GenBank/DDBJ databases">
        <title>Complete genome sequence of the Lysinibacillus sphaericus LMG 22257, a specie of Bacillus with ureolytic activity that can effectively biodeposit calcium carbonate.</title>
        <authorList>
            <person name="Yan W."/>
        </authorList>
    </citation>
    <scope>NUCLEOTIDE SEQUENCE [LARGE SCALE GENOMIC DNA]</scope>
    <source>
        <strain evidence="14 15">LMG 22257</strain>
    </source>
</reference>
<evidence type="ECO:0000256" key="9">
    <source>
        <dbReference type="ARBA" id="ARBA00022989"/>
    </source>
</evidence>
<dbReference type="Proteomes" id="UP000185746">
    <property type="component" value="Chromosome"/>
</dbReference>
<organism evidence="14 15">
    <name type="scientific">Sporosarcina ureilytica</name>
    <dbReference type="NCBI Taxonomy" id="298596"/>
    <lineage>
        <taxon>Bacteria</taxon>
        <taxon>Bacillati</taxon>
        <taxon>Bacillota</taxon>
        <taxon>Bacilli</taxon>
        <taxon>Bacillales</taxon>
        <taxon>Caryophanaceae</taxon>
        <taxon>Sporosarcina</taxon>
    </lineage>
</organism>
<dbReference type="InterPro" id="IPR002528">
    <property type="entry name" value="MATE_fam"/>
</dbReference>
<keyword evidence="10" id="KW-0406">Ion transport</keyword>
<dbReference type="InterPro" id="IPR050222">
    <property type="entry name" value="MATE_MdtK"/>
</dbReference>
<evidence type="ECO:0000256" key="10">
    <source>
        <dbReference type="ARBA" id="ARBA00023065"/>
    </source>
</evidence>
<keyword evidence="15" id="KW-1185">Reference proteome</keyword>
<feature type="transmembrane region" description="Helical" evidence="13">
    <location>
        <begin position="286"/>
        <end position="307"/>
    </location>
</feature>
<dbReference type="Pfam" id="PF01554">
    <property type="entry name" value="MatE"/>
    <property type="match status" value="2"/>
</dbReference>